<evidence type="ECO:0000256" key="1">
    <source>
        <dbReference type="SAM" id="MobiDB-lite"/>
    </source>
</evidence>
<reference evidence="2" key="1">
    <citation type="journal article" date="2014" name="Int. J. Syst. Evol. Microbiol.">
        <title>Complete genome sequence of Corynebacterium casei LMG S-19264T (=DSM 44701T), isolated from a smear-ripened cheese.</title>
        <authorList>
            <consortium name="US DOE Joint Genome Institute (JGI-PGF)"/>
            <person name="Walter F."/>
            <person name="Albersmeier A."/>
            <person name="Kalinowski J."/>
            <person name="Ruckert C."/>
        </authorList>
    </citation>
    <scope>NUCLEOTIDE SEQUENCE</scope>
    <source>
        <strain evidence="2">CGMCC 4.7430</strain>
    </source>
</reference>
<comment type="caution">
    <text evidence="2">The sequence shown here is derived from an EMBL/GenBank/DDBJ whole genome shotgun (WGS) entry which is preliminary data.</text>
</comment>
<feature type="region of interest" description="Disordered" evidence="1">
    <location>
        <begin position="1"/>
        <end position="22"/>
    </location>
</feature>
<organism evidence="2 3">
    <name type="scientific">Nonomuraea glycinis</name>
    <dbReference type="NCBI Taxonomy" id="2047744"/>
    <lineage>
        <taxon>Bacteria</taxon>
        <taxon>Bacillati</taxon>
        <taxon>Actinomycetota</taxon>
        <taxon>Actinomycetes</taxon>
        <taxon>Streptosporangiales</taxon>
        <taxon>Streptosporangiaceae</taxon>
        <taxon>Nonomuraea</taxon>
    </lineage>
</organism>
<dbReference type="Proteomes" id="UP000660745">
    <property type="component" value="Unassembled WGS sequence"/>
</dbReference>
<sequence length="118" mass="13138">MVHRPDGRKGLAGEDDPAEWHASQAPQRLFLGQVLELPQARRAGFHHAILPVARASVTGTKVPSFPEVVVREGGLRVREVSFRDGGSREVSFREVGLREVSFRELGLREVERGTRSRS</sequence>
<keyword evidence="3" id="KW-1185">Reference proteome</keyword>
<gene>
    <name evidence="2" type="ORF">GCM10012278_27530</name>
</gene>
<accession>A0A918A3E3</accession>
<dbReference type="EMBL" id="BMNK01000004">
    <property type="protein sequence ID" value="GGP05978.1"/>
    <property type="molecule type" value="Genomic_DNA"/>
</dbReference>
<evidence type="ECO:0000313" key="3">
    <source>
        <dbReference type="Proteomes" id="UP000660745"/>
    </source>
</evidence>
<evidence type="ECO:0000313" key="2">
    <source>
        <dbReference type="EMBL" id="GGP05978.1"/>
    </source>
</evidence>
<proteinExistence type="predicted"/>
<name>A0A918A3E3_9ACTN</name>
<dbReference type="AlphaFoldDB" id="A0A918A3E3"/>
<reference evidence="2" key="2">
    <citation type="submission" date="2020-09" db="EMBL/GenBank/DDBJ databases">
        <authorList>
            <person name="Sun Q."/>
            <person name="Zhou Y."/>
        </authorList>
    </citation>
    <scope>NUCLEOTIDE SEQUENCE</scope>
    <source>
        <strain evidence="2">CGMCC 4.7430</strain>
    </source>
</reference>
<feature type="compositionally biased region" description="Basic and acidic residues" evidence="1">
    <location>
        <begin position="1"/>
        <end position="12"/>
    </location>
</feature>
<protein>
    <submittedName>
        <fullName evidence="2">Uncharacterized protein</fullName>
    </submittedName>
</protein>